<sequence>MFETKYCGCDRSISSNPSSACQGKDLHFCFTHQARPDKRLEGHQRSWWPCWGKVPSCRTREGEEDGLRRRRRNNSLGLGIRNSFVHHNELTSGHMILVYNFCEYSFY</sequence>
<organism evidence="1 2">
    <name type="scientific">Canna indica</name>
    <name type="common">Indian-shot</name>
    <dbReference type="NCBI Taxonomy" id="4628"/>
    <lineage>
        <taxon>Eukaryota</taxon>
        <taxon>Viridiplantae</taxon>
        <taxon>Streptophyta</taxon>
        <taxon>Embryophyta</taxon>
        <taxon>Tracheophyta</taxon>
        <taxon>Spermatophyta</taxon>
        <taxon>Magnoliopsida</taxon>
        <taxon>Liliopsida</taxon>
        <taxon>Zingiberales</taxon>
        <taxon>Cannaceae</taxon>
        <taxon>Canna</taxon>
    </lineage>
</organism>
<evidence type="ECO:0000313" key="2">
    <source>
        <dbReference type="Proteomes" id="UP001327560"/>
    </source>
</evidence>
<name>A0AAQ3KY58_9LILI</name>
<protein>
    <submittedName>
        <fullName evidence="1">Uncharacterized protein</fullName>
    </submittedName>
</protein>
<dbReference type="Proteomes" id="UP001327560">
    <property type="component" value="Chromosome 8"/>
</dbReference>
<reference evidence="1 2" key="1">
    <citation type="submission" date="2023-10" db="EMBL/GenBank/DDBJ databases">
        <title>Chromosome-scale genome assembly provides insights into flower coloration mechanisms of Canna indica.</title>
        <authorList>
            <person name="Li C."/>
        </authorList>
    </citation>
    <scope>NUCLEOTIDE SEQUENCE [LARGE SCALE GENOMIC DNA]</scope>
    <source>
        <tissue evidence="1">Flower</tissue>
    </source>
</reference>
<dbReference type="AlphaFoldDB" id="A0AAQ3KY58"/>
<evidence type="ECO:0000313" key="1">
    <source>
        <dbReference type="EMBL" id="WOL16939.1"/>
    </source>
</evidence>
<proteinExistence type="predicted"/>
<accession>A0AAQ3KY58</accession>
<keyword evidence="2" id="KW-1185">Reference proteome</keyword>
<dbReference type="EMBL" id="CP136897">
    <property type="protein sequence ID" value="WOL16939.1"/>
    <property type="molecule type" value="Genomic_DNA"/>
</dbReference>
<gene>
    <name evidence="1" type="ORF">Cni_G25727</name>
</gene>